<dbReference type="InterPro" id="IPR010982">
    <property type="entry name" value="Lambda_DNA-bd_dom_sf"/>
</dbReference>
<proteinExistence type="predicted"/>
<dbReference type="PANTHER" id="PTHR46558">
    <property type="entry name" value="TRACRIPTIONAL REGULATORY PROTEIN-RELATED-RELATED"/>
    <property type="match status" value="1"/>
</dbReference>
<gene>
    <name evidence="3" type="ORF">K5L01_11805</name>
</gene>
<accession>A0ABT0SJA6</accession>
<comment type="caution">
    <text evidence="3">The sequence shown here is derived from an EMBL/GenBank/DDBJ whole genome shotgun (WGS) entry which is preliminary data.</text>
</comment>
<dbReference type="CDD" id="cd00093">
    <property type="entry name" value="HTH_XRE"/>
    <property type="match status" value="1"/>
</dbReference>
<dbReference type="EMBL" id="JAIKTS010000004">
    <property type="protein sequence ID" value="MCL7715327.1"/>
    <property type="molecule type" value="Genomic_DNA"/>
</dbReference>
<sequence length="65" mass="7362">MDNRLRGLREARGWSQGELAGRLGVSRQTINALETGRYAPSLPLAFRIARLFDARIEDIFFPDVT</sequence>
<dbReference type="Pfam" id="PF01381">
    <property type="entry name" value="HTH_3"/>
    <property type="match status" value="1"/>
</dbReference>
<keyword evidence="1" id="KW-0238">DNA-binding</keyword>
<organism evidence="3 4">
    <name type="scientific">Stenotrophomonas mori</name>
    <dbReference type="NCBI Taxonomy" id="2871096"/>
    <lineage>
        <taxon>Bacteria</taxon>
        <taxon>Pseudomonadati</taxon>
        <taxon>Pseudomonadota</taxon>
        <taxon>Gammaproteobacteria</taxon>
        <taxon>Lysobacterales</taxon>
        <taxon>Lysobacteraceae</taxon>
        <taxon>Stenotrophomonas</taxon>
    </lineage>
</organism>
<dbReference type="SUPFAM" id="SSF47413">
    <property type="entry name" value="lambda repressor-like DNA-binding domains"/>
    <property type="match status" value="1"/>
</dbReference>
<dbReference type="PROSITE" id="PS50943">
    <property type="entry name" value="HTH_CROC1"/>
    <property type="match status" value="1"/>
</dbReference>
<name>A0ABT0SJA6_9GAMM</name>
<evidence type="ECO:0000256" key="1">
    <source>
        <dbReference type="ARBA" id="ARBA00023125"/>
    </source>
</evidence>
<dbReference type="RefSeq" id="WP_250064717.1">
    <property type="nucleotide sequence ID" value="NZ_JAIKTS010000004.1"/>
</dbReference>
<keyword evidence="4" id="KW-1185">Reference proteome</keyword>
<evidence type="ECO:0000259" key="2">
    <source>
        <dbReference type="PROSITE" id="PS50943"/>
    </source>
</evidence>
<evidence type="ECO:0000313" key="3">
    <source>
        <dbReference type="EMBL" id="MCL7715327.1"/>
    </source>
</evidence>
<reference evidence="3 4" key="1">
    <citation type="submission" date="2021-08" db="EMBL/GenBank/DDBJ databases">
        <title>Novel members of of the genus Stenotrophomonas from differernt environment.</title>
        <authorList>
            <person name="Deng Y."/>
        </authorList>
    </citation>
    <scope>NUCLEOTIDE SEQUENCE [LARGE SCALE GENOMIC DNA]</scope>
    <source>
        <strain evidence="3 4">CPCC 101365</strain>
    </source>
</reference>
<evidence type="ECO:0000313" key="4">
    <source>
        <dbReference type="Proteomes" id="UP001431235"/>
    </source>
</evidence>
<dbReference type="PANTHER" id="PTHR46558:SF4">
    <property type="entry name" value="DNA-BIDING PHAGE PROTEIN"/>
    <property type="match status" value="1"/>
</dbReference>
<dbReference type="SMART" id="SM00530">
    <property type="entry name" value="HTH_XRE"/>
    <property type="match status" value="1"/>
</dbReference>
<dbReference type="Gene3D" id="1.10.260.40">
    <property type="entry name" value="lambda repressor-like DNA-binding domains"/>
    <property type="match status" value="1"/>
</dbReference>
<protein>
    <submittedName>
        <fullName evidence="3">Helix-turn-helix transcriptional regulator</fullName>
    </submittedName>
</protein>
<dbReference type="InterPro" id="IPR001387">
    <property type="entry name" value="Cro/C1-type_HTH"/>
</dbReference>
<feature type="domain" description="HTH cro/C1-type" evidence="2">
    <location>
        <begin position="5"/>
        <end position="59"/>
    </location>
</feature>
<dbReference type="Proteomes" id="UP001431235">
    <property type="component" value="Unassembled WGS sequence"/>
</dbReference>